<comment type="caution">
    <text evidence="7">The sequence shown here is derived from an EMBL/GenBank/DDBJ whole genome shotgun (WGS) entry which is preliminary data.</text>
</comment>
<comment type="subcellular location">
    <subcellularLocation>
        <location evidence="1">Membrane</location>
    </subcellularLocation>
</comment>
<proteinExistence type="predicted"/>
<dbReference type="SUPFAM" id="SSF52540">
    <property type="entry name" value="P-loop containing nucleoside triphosphate hydrolases"/>
    <property type="match status" value="1"/>
</dbReference>
<gene>
    <name evidence="7" type="ORF">GCM10009846_10150</name>
</gene>
<dbReference type="Proteomes" id="UP001501599">
    <property type="component" value="Unassembled WGS sequence"/>
</dbReference>
<evidence type="ECO:0000256" key="3">
    <source>
        <dbReference type="ARBA" id="ARBA00022801"/>
    </source>
</evidence>
<keyword evidence="4" id="KW-0342">GTP-binding</keyword>
<name>A0ABN3AMG4_9MICO</name>
<dbReference type="InterPro" id="IPR027094">
    <property type="entry name" value="Mitofusin_fam"/>
</dbReference>
<reference evidence="7 8" key="1">
    <citation type="journal article" date="2019" name="Int. J. Syst. Evol. Microbiol.">
        <title>The Global Catalogue of Microorganisms (GCM) 10K type strain sequencing project: providing services to taxonomists for standard genome sequencing and annotation.</title>
        <authorList>
            <consortium name="The Broad Institute Genomics Platform"/>
            <consortium name="The Broad Institute Genome Sequencing Center for Infectious Disease"/>
            <person name="Wu L."/>
            <person name="Ma J."/>
        </authorList>
    </citation>
    <scope>NUCLEOTIDE SEQUENCE [LARGE SCALE GENOMIC DNA]</scope>
    <source>
        <strain evidence="7 8">JCM 16026</strain>
    </source>
</reference>
<keyword evidence="2" id="KW-0547">Nucleotide-binding</keyword>
<dbReference type="Gene3D" id="3.40.50.300">
    <property type="entry name" value="P-loop containing nucleotide triphosphate hydrolases"/>
    <property type="match status" value="1"/>
</dbReference>
<evidence type="ECO:0000256" key="5">
    <source>
        <dbReference type="ARBA" id="ARBA00023136"/>
    </source>
</evidence>
<dbReference type="Pfam" id="PF00350">
    <property type="entry name" value="Dynamin_N"/>
    <property type="match status" value="1"/>
</dbReference>
<dbReference type="EMBL" id="BAAAQT010000005">
    <property type="protein sequence ID" value="GAA2172394.1"/>
    <property type="molecule type" value="Genomic_DNA"/>
</dbReference>
<feature type="domain" description="Dynamin N-terminal" evidence="6">
    <location>
        <begin position="42"/>
        <end position="158"/>
    </location>
</feature>
<dbReference type="PRINTS" id="PR00195">
    <property type="entry name" value="DYNAMIN"/>
</dbReference>
<evidence type="ECO:0000256" key="1">
    <source>
        <dbReference type="ARBA" id="ARBA00004370"/>
    </source>
</evidence>
<dbReference type="RefSeq" id="WP_344341118.1">
    <property type="nucleotide sequence ID" value="NZ_BAAAQT010000005.1"/>
</dbReference>
<evidence type="ECO:0000313" key="8">
    <source>
        <dbReference type="Proteomes" id="UP001501599"/>
    </source>
</evidence>
<dbReference type="InterPro" id="IPR022812">
    <property type="entry name" value="Dynamin"/>
</dbReference>
<accession>A0ABN3AMG4</accession>
<keyword evidence="3" id="KW-0378">Hydrolase</keyword>
<evidence type="ECO:0000259" key="6">
    <source>
        <dbReference type="Pfam" id="PF00350"/>
    </source>
</evidence>
<sequence>MRDPIESARELLVEARDLYALVPEARDELALLEARLDEPLRVALVGSVKSGKSTLLNGLLGERIAPTDSRECTRIVTWYHYSRAPRVQGRLVGGETVSIPTRRQPDRLELDLAGLSPTEVERLDVSWPAPGIQGITLIDTPGIASASHDISSQTDRFLLPEHGAAGADAVVYLLRSLHESDIEYMKALHERTRHGSAAMGAIAVLSRADELGSGRLTAMFSINEAVHRLREDPALTGVCETIVPVAGLMGMGAMTLRQTDFATLRQLATLDDEQARQLLVSAELFITAAEEGLPSGSVRADLVERFGMYGIRIAIAAVRGGVADAEDLAAELLRRSGLEELRRTIDVHFAQRQPDLKAYSTVLALHQLLRATPVQGSDCLLVAAEEHMASAHAFTEMQLVGRIASGRLHLAEDAIHELERLVGGRGASHHRRLGLDAAEEPDTVLAAAVEHLRRWRSFRENPLLDRATSQACRIAERSCERIISELMEQQLRSGSIEEPLPAAATARLEA</sequence>
<dbReference type="PANTHER" id="PTHR10465:SF0">
    <property type="entry name" value="SARCALUMENIN"/>
    <property type="match status" value="1"/>
</dbReference>
<dbReference type="InterPro" id="IPR045063">
    <property type="entry name" value="Dynamin_N"/>
</dbReference>
<evidence type="ECO:0000313" key="7">
    <source>
        <dbReference type="EMBL" id="GAA2172394.1"/>
    </source>
</evidence>
<evidence type="ECO:0000256" key="2">
    <source>
        <dbReference type="ARBA" id="ARBA00022741"/>
    </source>
</evidence>
<dbReference type="InterPro" id="IPR027417">
    <property type="entry name" value="P-loop_NTPase"/>
</dbReference>
<evidence type="ECO:0000256" key="4">
    <source>
        <dbReference type="ARBA" id="ARBA00023134"/>
    </source>
</evidence>
<keyword evidence="5" id="KW-0472">Membrane</keyword>
<keyword evidence="8" id="KW-1185">Reference proteome</keyword>
<organism evidence="7 8">
    <name type="scientific">Agrococcus versicolor</name>
    <dbReference type="NCBI Taxonomy" id="501482"/>
    <lineage>
        <taxon>Bacteria</taxon>
        <taxon>Bacillati</taxon>
        <taxon>Actinomycetota</taxon>
        <taxon>Actinomycetes</taxon>
        <taxon>Micrococcales</taxon>
        <taxon>Microbacteriaceae</taxon>
        <taxon>Agrococcus</taxon>
    </lineage>
</organism>
<dbReference type="PANTHER" id="PTHR10465">
    <property type="entry name" value="TRANSMEMBRANE GTPASE FZO1"/>
    <property type="match status" value="1"/>
</dbReference>
<protein>
    <submittedName>
        <fullName evidence="7">Dynamin-like GTPase family protein</fullName>
    </submittedName>
</protein>